<feature type="compositionally biased region" description="Low complexity" evidence="1">
    <location>
        <begin position="280"/>
        <end position="295"/>
    </location>
</feature>
<dbReference type="GO" id="GO:0003824">
    <property type="term" value="F:catalytic activity"/>
    <property type="evidence" value="ECO:0007669"/>
    <property type="project" value="InterPro"/>
</dbReference>
<evidence type="ECO:0000313" key="3">
    <source>
        <dbReference type="EMBL" id="SGY67033.1"/>
    </source>
</evidence>
<feature type="compositionally biased region" description="Basic residues" evidence="1">
    <location>
        <begin position="842"/>
        <end position="857"/>
    </location>
</feature>
<gene>
    <name evidence="3" type="primary">BQ5605_C004g02737</name>
    <name evidence="3" type="ORF">BQ5605_C004G02737</name>
</gene>
<feature type="compositionally biased region" description="Low complexity" evidence="1">
    <location>
        <begin position="817"/>
        <end position="828"/>
    </location>
</feature>
<name>A0A2X0MCT1_9BASI</name>
<feature type="region of interest" description="Disordered" evidence="1">
    <location>
        <begin position="1"/>
        <end position="37"/>
    </location>
</feature>
<feature type="compositionally biased region" description="Acidic residues" evidence="1">
    <location>
        <begin position="445"/>
        <end position="459"/>
    </location>
</feature>
<feature type="compositionally biased region" description="Polar residues" evidence="1">
    <location>
        <begin position="1387"/>
        <end position="1401"/>
    </location>
</feature>
<feature type="compositionally biased region" description="Polar residues" evidence="1">
    <location>
        <begin position="1025"/>
        <end position="1035"/>
    </location>
</feature>
<feature type="compositionally biased region" description="Low complexity" evidence="1">
    <location>
        <begin position="409"/>
        <end position="423"/>
    </location>
</feature>
<dbReference type="InterPro" id="IPR040521">
    <property type="entry name" value="KDZ"/>
</dbReference>
<protein>
    <submittedName>
        <fullName evidence="3">BQ5605_C004g02737 protein</fullName>
    </submittedName>
</protein>
<feature type="compositionally biased region" description="Polar residues" evidence="1">
    <location>
        <begin position="322"/>
        <end position="335"/>
    </location>
</feature>
<reference evidence="3 4" key="1">
    <citation type="submission" date="2016-11" db="EMBL/GenBank/DDBJ databases">
        <authorList>
            <person name="Jaros S."/>
            <person name="Januszkiewicz K."/>
            <person name="Wedrychowicz H."/>
        </authorList>
    </citation>
    <scope>NUCLEOTIDE SEQUENCE [LARGE SCALE GENOMIC DNA]</scope>
</reference>
<feature type="compositionally biased region" description="Basic and acidic residues" evidence="1">
    <location>
        <begin position="832"/>
        <end position="841"/>
    </location>
</feature>
<feature type="region of interest" description="Disordered" evidence="1">
    <location>
        <begin position="1387"/>
        <end position="1415"/>
    </location>
</feature>
<feature type="region of interest" description="Disordered" evidence="1">
    <location>
        <begin position="404"/>
        <end position="469"/>
    </location>
</feature>
<feature type="compositionally biased region" description="Basic and acidic residues" evidence="1">
    <location>
        <begin position="779"/>
        <end position="788"/>
    </location>
</feature>
<dbReference type="CDD" id="cd09076">
    <property type="entry name" value="L1-EN"/>
    <property type="match status" value="1"/>
</dbReference>
<evidence type="ECO:0000313" key="4">
    <source>
        <dbReference type="Proteomes" id="UP000249464"/>
    </source>
</evidence>
<feature type="region of interest" description="Disordered" evidence="1">
    <location>
        <begin position="976"/>
        <end position="1060"/>
    </location>
</feature>
<feature type="compositionally biased region" description="Low complexity" evidence="1">
    <location>
        <begin position="372"/>
        <end position="381"/>
    </location>
</feature>
<feature type="compositionally biased region" description="Pro residues" evidence="1">
    <location>
        <begin position="17"/>
        <end position="28"/>
    </location>
</feature>
<organism evidence="3 4">
    <name type="scientific">Microbotryum silenes-dioicae</name>
    <dbReference type="NCBI Taxonomy" id="796604"/>
    <lineage>
        <taxon>Eukaryota</taxon>
        <taxon>Fungi</taxon>
        <taxon>Dikarya</taxon>
        <taxon>Basidiomycota</taxon>
        <taxon>Pucciniomycotina</taxon>
        <taxon>Microbotryomycetes</taxon>
        <taxon>Microbotryales</taxon>
        <taxon>Microbotryaceae</taxon>
        <taxon>Microbotryum</taxon>
    </lineage>
</organism>
<dbReference type="Pfam" id="PF18758">
    <property type="entry name" value="KDZ"/>
    <property type="match status" value="1"/>
</dbReference>
<evidence type="ECO:0000256" key="1">
    <source>
        <dbReference type="SAM" id="MobiDB-lite"/>
    </source>
</evidence>
<proteinExistence type="predicted"/>
<dbReference type="PANTHER" id="PTHR33096">
    <property type="entry name" value="CXC2 DOMAIN-CONTAINING PROTEIN"/>
    <property type="match status" value="1"/>
</dbReference>
<dbReference type="Proteomes" id="UP000249464">
    <property type="component" value="Unassembled WGS sequence"/>
</dbReference>
<evidence type="ECO:0000259" key="2">
    <source>
        <dbReference type="Pfam" id="PF03372"/>
    </source>
</evidence>
<dbReference type="SUPFAM" id="SSF56219">
    <property type="entry name" value="DNase I-like"/>
    <property type="match status" value="1"/>
</dbReference>
<dbReference type="InterPro" id="IPR036691">
    <property type="entry name" value="Endo/exonu/phosph_ase_sf"/>
</dbReference>
<feature type="domain" description="Endonuclease/exonuclease/phosphatase" evidence="2">
    <location>
        <begin position="469"/>
        <end position="680"/>
    </location>
</feature>
<feature type="region of interest" description="Disordered" evidence="1">
    <location>
        <begin position="264"/>
        <end position="392"/>
    </location>
</feature>
<feature type="region of interest" description="Disordered" evidence="1">
    <location>
        <begin position="812"/>
        <end position="904"/>
    </location>
</feature>
<feature type="compositionally biased region" description="Basic residues" evidence="1">
    <location>
        <begin position="882"/>
        <end position="896"/>
    </location>
</feature>
<dbReference type="EMBL" id="FQNC01000046">
    <property type="protein sequence ID" value="SGY67033.1"/>
    <property type="molecule type" value="Genomic_DNA"/>
</dbReference>
<keyword evidence="4" id="KW-1185">Reference proteome</keyword>
<dbReference type="Gene3D" id="3.60.10.10">
    <property type="entry name" value="Endonuclease/exonuclease/phosphatase"/>
    <property type="match status" value="1"/>
</dbReference>
<sequence length="1576" mass="173171">MDNNNNTNNASHAAIPPLRPDPPDPPGQAPATTTKSYSAAVGARSAAKHGNATANASTAVAAHPLMHNIENCVIINTPPSTSVEQVLLALDKYYPGLTGAMPCVIKGQRGLRFPKAADLDTLVANGLTVGKTLCKVEKLYSSTRGGFVQCTLTGFFSDPEGLCLFDEQIAAYGTVLRRRIQYIGKTKHISGVYDFILALKDVDVLPPASLSIARDGVTERIPLRITGGMRHCVFCRSAAHVHKDCPVAPACKSCASTSHATQHCPARHASSPQGPPTSRAPQASTVTTAAPAAVSKSISPASAHDRTTKKRRVEQDLAAQTEDLSNRAQPDSLSKNARPEFSFNFPCKTATPAPQPASNQGIAYSLVEKSSESPSSETTSPSPSPPPATPKSIITRSKSIAALSKPATREAPPTAPALEASEPSPEPSSPTPLPSAAPKARPDDADTDDEADEEAEDQEAPPKDSINEDRKRASLFSNLRSHNADVFLLSETGRPSPERVAQWTQECQDLKLSALFTPFNNTAILWKSDSVVITFDPESPPNTLRASFSFPDRVTDATFCVGDSKVRVVSIYAPSSDKPDKKRFLSHLSTALRQVVRDEPSPPALLVGGDWNCVESQPLDSENQNGTNYGGQEMRDLATANNLFDAYRLHHPKGRATTNRSAPGTCRRLDRIYVSPDWVDLFHDHKIWAPVLKSTHSMVVARFQVPGAIDIGPGKFKLGLHVIEGDATCEYLTSIVRTLYNKALLQTPNDPPAAWTSTKHRLLPELQALARTFARFRRGGSEQERADHLCGTTSSPHFPPTKALQARTHRFKHGHPTTHTTTSTTSLSIASRNREGKTPDKTKRKKSTTLRRRRKKVTSSNKDTFENGATTSVGTEEEAKTKKMKRRKLWTKRVRKREPSLSPDSELFDKAFGFNFGIFRSPTKRRPKRQPGPPLSPSVQRSTRRRKEHSEKSIAGLHKSSSELWTDIADGATAWPLDTETGGFEHNFKPNSAPDFEPDYDFGRDFGGGYSSGPEHSPFHPDGASQDQAPSSLKRSQIERNAKKQRNRRRNARAEAKTRASKRAELLQAYLLLKKKAKEVLRQSGFVPSPDDEGWCDACHERRVTRKVRVVDLFLAGMRELRYCPCYPEIQTLAAHGLLPTSSSSIRKREGITAFTFRTIEYLDTYWGVDPFGIYDMSEALILFWSSELSSEDPFNKGPTVRQHLQAAMDEYRFMQQLQATLTAEFIGLSPRERLADVCPACFGPRIDEAGKSENDLDVIIAVDGNFQHRRFARATADPLKSRPALFLSPDKIRNEQALVDGSTEAGEQVPWCCWCRDECTANWKAADGGVTSASSNVVADTGLVAAVCRHDHCLRLCNLHQSGEKLVYPVSLLKWILEEVEVGETDCTTGPARTSDATNVGSSSGSGSHQSSSQDRSCVGVAYDIACNLSSHLRRLISPRYAQRNLLADHLPRLEFALSSMHAYAHKWSCQVDFDPRFLPSFGLTDAEGAERLWSQLRGMIPMNRSSSASHRLENINRRASAYNKQHLAELGSPKLTKLNSRLKNVIKLKAEADRVIAEVVNRSAEWTVATLLEQ</sequence>
<feature type="region of interest" description="Disordered" evidence="1">
    <location>
        <begin position="919"/>
        <end position="958"/>
    </location>
</feature>
<feature type="region of interest" description="Disordered" evidence="1">
    <location>
        <begin position="778"/>
        <end position="800"/>
    </location>
</feature>
<dbReference type="InterPro" id="IPR005135">
    <property type="entry name" value="Endo/exonuclease/phosphatase"/>
</dbReference>
<feature type="compositionally biased region" description="Pro residues" evidence="1">
    <location>
        <begin position="424"/>
        <end position="435"/>
    </location>
</feature>
<feature type="compositionally biased region" description="Low complexity" evidence="1">
    <location>
        <begin position="1"/>
        <end position="16"/>
    </location>
</feature>
<feature type="compositionally biased region" description="Basic and acidic residues" evidence="1">
    <location>
        <begin position="460"/>
        <end position="469"/>
    </location>
</feature>
<dbReference type="PANTHER" id="PTHR33096:SF1">
    <property type="entry name" value="CXC1-LIKE CYSTEINE CLUSTER ASSOCIATED WITH KDZ TRANSPOSASES DOMAIN-CONTAINING PROTEIN"/>
    <property type="match status" value="1"/>
</dbReference>
<feature type="compositionally biased region" description="Low complexity" evidence="1">
    <location>
        <begin position="1402"/>
        <end position="1415"/>
    </location>
</feature>
<accession>A0A2X0MCT1</accession>
<dbReference type="Pfam" id="PF03372">
    <property type="entry name" value="Exo_endo_phos"/>
    <property type="match status" value="1"/>
</dbReference>